<keyword evidence="2" id="KW-1185">Reference proteome</keyword>
<comment type="caution">
    <text evidence="1">The sequence shown here is derived from an EMBL/GenBank/DDBJ whole genome shotgun (WGS) entry which is preliminary data.</text>
</comment>
<proteinExistence type="predicted"/>
<protein>
    <recommendedName>
        <fullName evidence="3">Aspartate kinase</fullName>
    </recommendedName>
</protein>
<dbReference type="EMBL" id="BQKE01000003">
    <property type="protein sequence ID" value="GJM63553.1"/>
    <property type="molecule type" value="Genomic_DNA"/>
</dbReference>
<name>A0AAN5AP81_9BACT</name>
<evidence type="ECO:0000313" key="1">
    <source>
        <dbReference type="EMBL" id="GJM63553.1"/>
    </source>
</evidence>
<sequence>MQTVQEVVSHLIQQAPFLEESLAEGIINFTALARNMREDVERYMSKPVQIGAIVMAIKRHVPKPAQSTLLSEMRTYVSKLGEIIIRSDLVDYTFKNSDSLLKSQEVLMARLQKESHELFMASSKGVYETNVVVSATLIPLIEEIFEHQSILNKRAQLSSLTIRLPQDNTVVPGVYYVLLKTLAWEGINLVEMVSTTHEITLILDEEDLNRAFGLLQTLTRSNRLM</sequence>
<dbReference type="Proteomes" id="UP001310022">
    <property type="component" value="Unassembled WGS sequence"/>
</dbReference>
<dbReference type="AlphaFoldDB" id="A0AAN5AP81"/>
<organism evidence="1 2">
    <name type="scientific">Persicobacter diffluens</name>
    <dbReference type="NCBI Taxonomy" id="981"/>
    <lineage>
        <taxon>Bacteria</taxon>
        <taxon>Pseudomonadati</taxon>
        <taxon>Bacteroidota</taxon>
        <taxon>Cytophagia</taxon>
        <taxon>Cytophagales</taxon>
        <taxon>Persicobacteraceae</taxon>
        <taxon>Persicobacter</taxon>
    </lineage>
</organism>
<gene>
    <name evidence="1" type="ORF">PEDI_41050</name>
</gene>
<evidence type="ECO:0008006" key="3">
    <source>
        <dbReference type="Google" id="ProtNLM"/>
    </source>
</evidence>
<evidence type="ECO:0000313" key="2">
    <source>
        <dbReference type="Proteomes" id="UP001310022"/>
    </source>
</evidence>
<dbReference type="RefSeq" id="WP_060689393.1">
    <property type="nucleotide sequence ID" value="NZ_BQKE01000003.1"/>
</dbReference>
<reference evidence="1 2" key="1">
    <citation type="submission" date="2021-12" db="EMBL/GenBank/DDBJ databases">
        <title>Genome sequencing of bacteria with rrn-lacking chromosome and rrn-plasmid.</title>
        <authorList>
            <person name="Anda M."/>
            <person name="Iwasaki W."/>
        </authorList>
    </citation>
    <scope>NUCLEOTIDE SEQUENCE [LARGE SCALE GENOMIC DNA]</scope>
    <source>
        <strain evidence="1 2">NBRC 15940</strain>
    </source>
</reference>
<accession>A0AAN5AP81</accession>